<evidence type="ECO:0000256" key="3">
    <source>
        <dbReference type="ARBA" id="ARBA00022750"/>
    </source>
</evidence>
<evidence type="ECO:0000256" key="4">
    <source>
        <dbReference type="ARBA" id="ARBA00022801"/>
    </source>
</evidence>
<dbReference type="GO" id="GO:0015074">
    <property type="term" value="P:DNA integration"/>
    <property type="evidence" value="ECO:0007669"/>
    <property type="project" value="InterPro"/>
</dbReference>
<dbReference type="Pfam" id="PF13976">
    <property type="entry name" value="gag_pre-integrs"/>
    <property type="match status" value="1"/>
</dbReference>
<keyword evidence="2" id="KW-0479">Metal-binding</keyword>
<dbReference type="PANTHER" id="PTHR42648">
    <property type="entry name" value="TRANSPOSASE, PUTATIVE-RELATED"/>
    <property type="match status" value="1"/>
</dbReference>
<dbReference type="GO" id="GO:0006508">
    <property type="term" value="P:proteolysis"/>
    <property type="evidence" value="ECO:0007669"/>
    <property type="project" value="UniProtKB-KW"/>
</dbReference>
<name>A0A2N9F576_FAGSY</name>
<dbReference type="InterPro" id="IPR039537">
    <property type="entry name" value="Retrotran_Ty1/copia-like"/>
</dbReference>
<dbReference type="InterPro" id="IPR054722">
    <property type="entry name" value="PolX-like_BBD"/>
</dbReference>
<evidence type="ECO:0000256" key="2">
    <source>
        <dbReference type="ARBA" id="ARBA00022723"/>
    </source>
</evidence>
<dbReference type="GO" id="GO:0004190">
    <property type="term" value="F:aspartic-type endopeptidase activity"/>
    <property type="evidence" value="ECO:0007669"/>
    <property type="project" value="UniProtKB-KW"/>
</dbReference>
<dbReference type="InterPro" id="IPR025724">
    <property type="entry name" value="GAG-pre-integrase_dom"/>
</dbReference>
<dbReference type="PANTHER" id="PTHR42648:SF22">
    <property type="entry name" value="REVERSE TRANSCRIPTASE TY1_COPIA-TYPE DOMAIN-CONTAINING PROTEIN"/>
    <property type="match status" value="1"/>
</dbReference>
<dbReference type="Gene3D" id="3.30.420.10">
    <property type="entry name" value="Ribonuclease H-like superfamily/Ribonuclease H"/>
    <property type="match status" value="1"/>
</dbReference>
<dbReference type="InterPro" id="IPR043502">
    <property type="entry name" value="DNA/RNA_pol_sf"/>
</dbReference>
<dbReference type="SUPFAM" id="SSF53098">
    <property type="entry name" value="Ribonuclease H-like"/>
    <property type="match status" value="1"/>
</dbReference>
<dbReference type="Pfam" id="PF00665">
    <property type="entry name" value="rve"/>
    <property type="match status" value="1"/>
</dbReference>
<dbReference type="GO" id="GO:0003676">
    <property type="term" value="F:nucleic acid binding"/>
    <property type="evidence" value="ECO:0007669"/>
    <property type="project" value="InterPro"/>
</dbReference>
<dbReference type="AlphaFoldDB" id="A0A2N9F576"/>
<proteinExistence type="predicted"/>
<keyword evidence="4" id="KW-0378">Hydrolase</keyword>
<dbReference type="InterPro" id="IPR057670">
    <property type="entry name" value="SH3_retrovirus"/>
</dbReference>
<organism evidence="7">
    <name type="scientific">Fagus sylvatica</name>
    <name type="common">Beechnut</name>
    <dbReference type="NCBI Taxonomy" id="28930"/>
    <lineage>
        <taxon>Eukaryota</taxon>
        <taxon>Viridiplantae</taxon>
        <taxon>Streptophyta</taxon>
        <taxon>Embryophyta</taxon>
        <taxon>Tracheophyta</taxon>
        <taxon>Spermatophyta</taxon>
        <taxon>Magnoliopsida</taxon>
        <taxon>eudicotyledons</taxon>
        <taxon>Gunneridae</taxon>
        <taxon>Pentapetalae</taxon>
        <taxon>rosids</taxon>
        <taxon>fabids</taxon>
        <taxon>Fagales</taxon>
        <taxon>Fagaceae</taxon>
        <taxon>Fagus</taxon>
    </lineage>
</organism>
<protein>
    <recommendedName>
        <fullName evidence="6">Integrase catalytic domain-containing protein</fullName>
    </recommendedName>
</protein>
<dbReference type="SUPFAM" id="SSF56672">
    <property type="entry name" value="DNA/RNA polymerases"/>
    <property type="match status" value="1"/>
</dbReference>
<dbReference type="InterPro" id="IPR001584">
    <property type="entry name" value="Integrase_cat-core"/>
</dbReference>
<feature type="compositionally biased region" description="Gly residues" evidence="5">
    <location>
        <begin position="336"/>
        <end position="347"/>
    </location>
</feature>
<feature type="domain" description="Integrase catalytic" evidence="6">
    <location>
        <begin position="579"/>
        <end position="749"/>
    </location>
</feature>
<dbReference type="InterPro" id="IPR012337">
    <property type="entry name" value="RNaseH-like_sf"/>
</dbReference>
<evidence type="ECO:0000259" key="6">
    <source>
        <dbReference type="PROSITE" id="PS50994"/>
    </source>
</evidence>
<dbReference type="Pfam" id="PF22936">
    <property type="entry name" value="Pol_BBD"/>
    <property type="match status" value="1"/>
</dbReference>
<dbReference type="InterPro" id="IPR036397">
    <property type="entry name" value="RNaseH_sf"/>
</dbReference>
<dbReference type="Pfam" id="PF14223">
    <property type="entry name" value="Retrotran_gag_2"/>
    <property type="match status" value="1"/>
</dbReference>
<keyword evidence="3" id="KW-0064">Aspartyl protease</keyword>
<sequence length="1231" mass="137114">MVSEQTTRHRRGHLRTSSAHQVSLGDHLGFFSLRIGSPSAAGDYLGIPSASWLSPSRLPLTSQDSVGLGCSSSTARPRSRHLGCSPFSTSSRWPSVTFGTPVLCLDLWVSHRQWVSVALPAPPGLAGAFLPLVALGFLSGFDSWLSGTKLKGSNYLQWSRAVRVFLTGRSKESYLTTTKPTDATKIPQWLQEDAQIMTWLWTSLEPEVFNNVSYLKSSKDIWDTLHLMYSSKENITRIHELYQDIFSLLKQQKYWEEFRVAKFLSGLKPDLDPIRSQILSGKDIPTVSETYARVRRAAISSSGVKDERSALVGQYDTPQGERGGHSSRWGTHNGCGSRGGRNGGGGRGPRKSWANHATVDGDNSTPISEEQVLISKAEYDSILQRASSSSMVASGNTCLHSSSSPPWVIDSGASDHMTGNSSLLSNISNPCSPFSVTVANGTKTPVQGIATVSTPNLTFSNVLYLPEFPFNLLSIHKITVALHCSIAFFPSYCVFQDLKTKRMIGGGIEKDGLYYFRPFHTSIPSALRSSVSPYQWHCRLGHPSSLNLQQLVPSLSDFSSFNCETCELSKHHRATFKLRNDEPCLHPFELVHSDVWGPARTTGLCGARYFVTFIDDHSRLTWVYVLKDRSQLFAIFKSFYAEISNQFNAKLLAFRTDNAREYTESSFQEFLTSRGIIHQTSCVRTPQQNGIAERKNGPILAIARALMLQMHVPKLFWADAVLTATYLLNRLPSRVLKGKSPFEILFADKSPFPVPLKVFGCVSFVHNLNPSRDKLDPRAHKCIFLGYSRTQKGYRCYSPSLQKHFVSADVTFFEDVPYYSPQGGQLQESILSNPVIPTPIPYAPQVPPISQVYVRRRHQGVPLVPPLVESPPLPPLPRLQIHLFLSLPQILIFLLPFHSLCQSHLLLFPSPTGTPIVGCRWVFTVKQNPDGTIDRLKARLVAKGFTQTYGLDYTETFSPVAKLNSIRIIISLAANLDWPLHQLDVKNAFLHGDLNETVYMAQPPGFESKGECVCHLRKFIYGLKQSPRAWFDKFSKAVVSHGIQILINHLSSSFLTKYLGKLRYFLGIVVARSKAGISLSQRKYTLDILQDTGYLGSKPVATPMESNLKLMPDEGDFIDDPDTYRRLVGKLIYLTITRPDISYAVSVVSQFMTSPRVPHMNAVIRILKYLKNAPGRGLFYRSSGHLHIEGYTDADWAGSPSDRKSTTGYCTFIGGNLVTWRSKKQSSCGSL</sequence>
<evidence type="ECO:0000313" key="7">
    <source>
        <dbReference type="EMBL" id="SPC82282.1"/>
    </source>
</evidence>
<accession>A0A2N9F576</accession>
<dbReference type="GO" id="GO:0046872">
    <property type="term" value="F:metal ion binding"/>
    <property type="evidence" value="ECO:0007669"/>
    <property type="project" value="UniProtKB-KW"/>
</dbReference>
<dbReference type="CDD" id="cd09272">
    <property type="entry name" value="RNase_HI_RT_Ty1"/>
    <property type="match status" value="1"/>
</dbReference>
<keyword evidence="1" id="KW-0645">Protease</keyword>
<feature type="region of interest" description="Disordered" evidence="5">
    <location>
        <begin position="316"/>
        <end position="365"/>
    </location>
</feature>
<evidence type="ECO:0000256" key="5">
    <source>
        <dbReference type="SAM" id="MobiDB-lite"/>
    </source>
</evidence>
<gene>
    <name evidence="7" type="ORF">FSB_LOCUS10164</name>
</gene>
<dbReference type="EMBL" id="OIVN01000569">
    <property type="protein sequence ID" value="SPC82282.1"/>
    <property type="molecule type" value="Genomic_DNA"/>
</dbReference>
<dbReference type="PROSITE" id="PS50994">
    <property type="entry name" value="INTEGRASE"/>
    <property type="match status" value="1"/>
</dbReference>
<dbReference type="Pfam" id="PF07727">
    <property type="entry name" value="RVT_2"/>
    <property type="match status" value="1"/>
</dbReference>
<dbReference type="Pfam" id="PF25597">
    <property type="entry name" value="SH3_retrovirus"/>
    <property type="match status" value="1"/>
</dbReference>
<reference evidence="7" key="1">
    <citation type="submission" date="2018-02" db="EMBL/GenBank/DDBJ databases">
        <authorList>
            <person name="Cohen D.B."/>
            <person name="Kent A.D."/>
        </authorList>
    </citation>
    <scope>NUCLEOTIDE SEQUENCE</scope>
</reference>
<dbReference type="InterPro" id="IPR013103">
    <property type="entry name" value="RVT_2"/>
</dbReference>
<evidence type="ECO:0000256" key="1">
    <source>
        <dbReference type="ARBA" id="ARBA00022670"/>
    </source>
</evidence>